<reference key="1">
    <citation type="submission" date="2011-09" db="EMBL/GenBank/DDBJ databases">
        <title>Genomic characterization of the Taylorella genus.</title>
        <authorList>
            <person name="Hebert L."/>
            <person name="Moumen B."/>
            <person name="Pons N."/>
            <person name="Duquesne F."/>
            <person name="Breuil M.-F."/>
            <person name="Goux D."/>
            <person name="Batto J.-M."/>
            <person name="Renault P."/>
            <person name="Laugier C."/>
            <person name="Petry S."/>
        </authorList>
    </citation>
    <scope>NUCLEOTIDE SEQUENCE</scope>
    <source>
        <strain>MCE3</strain>
    </source>
</reference>
<dbReference type="HOGENOM" id="CLU_008392_0_0_4"/>
<feature type="binding site" evidence="10">
    <location>
        <position position="72"/>
    </location>
    <ligand>
        <name>substrate</name>
    </ligand>
</feature>
<evidence type="ECO:0000256" key="4">
    <source>
        <dbReference type="ARBA" id="ARBA00022801"/>
    </source>
</evidence>
<dbReference type="KEGG" id="tas:TASI_0792"/>
<dbReference type="OrthoDB" id="9786661at2"/>
<dbReference type="Gene3D" id="3.20.20.300">
    <property type="entry name" value="Glycoside hydrolase, family 3, N-terminal domain"/>
    <property type="match status" value="1"/>
</dbReference>
<dbReference type="PROSITE" id="PS00775">
    <property type="entry name" value="GLYCOSYL_HYDROL_F3"/>
    <property type="match status" value="1"/>
</dbReference>
<evidence type="ECO:0000256" key="6">
    <source>
        <dbReference type="ARBA" id="ARBA00022984"/>
    </source>
</evidence>
<dbReference type="PANTHER" id="PTHR30480:SF13">
    <property type="entry name" value="BETA-HEXOSAMINIDASE"/>
    <property type="match status" value="1"/>
</dbReference>
<dbReference type="UniPathway" id="UPA00544"/>
<feature type="site" description="Important for catalytic activity" evidence="10">
    <location>
        <position position="188"/>
    </location>
</feature>
<dbReference type="EMBL" id="CP003059">
    <property type="protein sequence ID" value="AEP36562.1"/>
    <property type="molecule type" value="Genomic_DNA"/>
</dbReference>
<dbReference type="InterPro" id="IPR036962">
    <property type="entry name" value="Glyco_hydro_3_N_sf"/>
</dbReference>
<evidence type="ECO:0000313" key="13">
    <source>
        <dbReference type="Proteomes" id="UP000009284"/>
    </source>
</evidence>
<dbReference type="STRING" id="1008459.TASI_0792"/>
<dbReference type="GO" id="GO:0004563">
    <property type="term" value="F:beta-N-acetylhexosaminidase activity"/>
    <property type="evidence" value="ECO:0007669"/>
    <property type="project" value="UniProtKB-UniRule"/>
</dbReference>
<dbReference type="NCBIfam" id="NF003740">
    <property type="entry name" value="PRK05337.1"/>
    <property type="match status" value="1"/>
</dbReference>
<comment type="subcellular location">
    <subcellularLocation>
        <location evidence="10">Cytoplasm</location>
    </subcellularLocation>
</comment>
<evidence type="ECO:0000256" key="2">
    <source>
        <dbReference type="ARBA" id="ARBA00022490"/>
    </source>
</evidence>
<evidence type="ECO:0000256" key="10">
    <source>
        <dbReference type="HAMAP-Rule" id="MF_00364"/>
    </source>
</evidence>
<comment type="similarity">
    <text evidence="10">Belongs to the glycosyl hydrolase 3 family. NagZ subfamily.</text>
</comment>
<dbReference type="PANTHER" id="PTHR30480">
    <property type="entry name" value="BETA-HEXOSAMINIDASE-RELATED"/>
    <property type="match status" value="1"/>
</dbReference>
<accession>G4QB21</accession>
<reference evidence="12 13" key="2">
    <citation type="journal article" date="2012" name="PLoS ONE">
        <title>Genomic characterization of the taylorella genus.</title>
        <authorList>
            <person name="Hebert L."/>
            <person name="Moumen B."/>
            <person name="Pons N."/>
            <person name="Duquesne F."/>
            <person name="Breuil M.F."/>
            <person name="Goux D."/>
            <person name="Batto J.M."/>
            <person name="Laugier C."/>
            <person name="Renault P."/>
            <person name="Petry S."/>
        </authorList>
    </citation>
    <scope>NUCLEOTIDE SEQUENCE [LARGE SCALE GENOMIC DNA]</scope>
    <source>
        <strain evidence="12 13">MCE3</strain>
    </source>
</reference>
<dbReference type="InterPro" id="IPR019800">
    <property type="entry name" value="Glyco_hydro_3_AS"/>
</dbReference>
<keyword evidence="13" id="KW-1185">Reference proteome</keyword>
<keyword evidence="7 10" id="KW-0326">Glycosidase</keyword>
<dbReference type="InterPro" id="IPR022956">
    <property type="entry name" value="Beta_hexosaminidase_bac"/>
</dbReference>
<feature type="domain" description="Glycoside hydrolase family 3 N-terminal" evidence="11">
    <location>
        <begin position="13"/>
        <end position="304"/>
    </location>
</feature>
<evidence type="ECO:0000256" key="7">
    <source>
        <dbReference type="ARBA" id="ARBA00023295"/>
    </source>
</evidence>
<dbReference type="InterPro" id="IPR017853">
    <property type="entry name" value="GH"/>
</dbReference>
<dbReference type="GO" id="GO:0005975">
    <property type="term" value="P:carbohydrate metabolic process"/>
    <property type="evidence" value="ECO:0007669"/>
    <property type="project" value="InterPro"/>
</dbReference>
<evidence type="ECO:0000256" key="8">
    <source>
        <dbReference type="ARBA" id="ARBA00023306"/>
    </source>
</evidence>
<dbReference type="GO" id="GO:0009252">
    <property type="term" value="P:peptidoglycan biosynthetic process"/>
    <property type="evidence" value="ECO:0007669"/>
    <property type="project" value="UniProtKB-KW"/>
</dbReference>
<keyword evidence="5 10" id="KW-0133">Cell shape</keyword>
<keyword evidence="6 10" id="KW-0573">Peptidoglycan synthesis</keyword>
<organism evidence="12 13">
    <name type="scientific">Taylorella asinigenitalis (strain MCE3)</name>
    <dbReference type="NCBI Taxonomy" id="1008459"/>
    <lineage>
        <taxon>Bacteria</taxon>
        <taxon>Pseudomonadati</taxon>
        <taxon>Pseudomonadota</taxon>
        <taxon>Betaproteobacteria</taxon>
        <taxon>Burkholderiales</taxon>
        <taxon>Alcaligenaceae</taxon>
        <taxon>Taylorella</taxon>
    </lineage>
</organism>
<protein>
    <recommendedName>
        <fullName evidence="10">Beta-hexosaminidase</fullName>
        <ecNumber evidence="10">3.2.1.52</ecNumber>
    </recommendedName>
    <alternativeName>
        <fullName evidence="10">Beta-N-acetylhexosaminidase</fullName>
    </alternativeName>
    <alternativeName>
        <fullName evidence="10">N-acetyl-beta-glucosaminidase</fullName>
    </alternativeName>
</protein>
<dbReference type="AlphaFoldDB" id="G4QB21"/>
<dbReference type="SUPFAM" id="SSF51445">
    <property type="entry name" value="(Trans)glycosidases"/>
    <property type="match status" value="1"/>
</dbReference>
<dbReference type="EC" id="3.2.1.52" evidence="10"/>
<dbReference type="Pfam" id="PF00933">
    <property type="entry name" value="Glyco_hydro_3"/>
    <property type="match status" value="1"/>
</dbReference>
<dbReference type="GO" id="GO:0005737">
    <property type="term" value="C:cytoplasm"/>
    <property type="evidence" value="ECO:0007669"/>
    <property type="project" value="UniProtKB-SubCell"/>
</dbReference>
<keyword evidence="3 10" id="KW-0132">Cell division</keyword>
<dbReference type="InterPro" id="IPR001764">
    <property type="entry name" value="Glyco_hydro_3_N"/>
</dbReference>
<comment type="pathway">
    <text evidence="10">Cell wall biogenesis; peptidoglycan recycling.</text>
</comment>
<comment type="function">
    <text evidence="10">Plays a role in peptidoglycan recycling by cleaving the terminal beta-1,4-linked N-acetylglucosamine (GlcNAc) from peptide-linked peptidoglycan fragments, giving rise to free GlcNAc, anhydro-N-acetylmuramic acid and anhydro-N-acetylmuramic acid-linked peptides.</text>
</comment>
<keyword evidence="9 10" id="KW-0961">Cell wall biogenesis/degradation</keyword>
<dbReference type="InterPro" id="IPR050226">
    <property type="entry name" value="NagZ_Beta-hexosaminidase"/>
</dbReference>
<proteinExistence type="inferred from homology"/>
<dbReference type="GO" id="GO:0071555">
    <property type="term" value="P:cell wall organization"/>
    <property type="evidence" value="ECO:0007669"/>
    <property type="project" value="UniProtKB-KW"/>
</dbReference>
<dbReference type="GO" id="GO:0009254">
    <property type="term" value="P:peptidoglycan turnover"/>
    <property type="evidence" value="ECO:0007669"/>
    <property type="project" value="UniProtKB-UniRule"/>
</dbReference>
<sequence length="352" mass="39174">MAGPVIVDIEGFELNDRERVRLQHPLVGGMILFSRNYKNPGQLQKLTAQIREARAAAKDPKVGRSKILITVDHEGGRVQRFKTEGFTHIPAMASLGCIYDQDPLRAIRIATETAYVMAIELLSCGVDFSYTPVLDLNYGVSSVIGDRSFHRDPKIVSILSRAFVQGLAKAGMSCCGKHFPGHGFVEADSHIAIPEDNRTLDEILGEDVKPYEWLGDLVLPSVMLAHVIYKKVDKHNACFSKVWIQDILRSKLGYDGLIFSDDLTMEGASYIGDITARGQAALDAGCDMVMVCNKPDLADELLANLRYNPNQNPHLERRLEELYPKYKVCSWENLGQNVAYKNARSATDKVFS</sequence>
<feature type="binding site" evidence="10">
    <location>
        <begin position="177"/>
        <end position="178"/>
    </location>
    <ligand>
        <name>substrate</name>
    </ligand>
</feature>
<evidence type="ECO:0000256" key="5">
    <source>
        <dbReference type="ARBA" id="ARBA00022960"/>
    </source>
</evidence>
<feature type="active site" description="Proton donor/acceptor" evidence="10">
    <location>
        <position position="190"/>
    </location>
</feature>
<dbReference type="Proteomes" id="UP000009284">
    <property type="component" value="Chromosome"/>
</dbReference>
<dbReference type="GO" id="GO:0008360">
    <property type="term" value="P:regulation of cell shape"/>
    <property type="evidence" value="ECO:0007669"/>
    <property type="project" value="UniProtKB-KW"/>
</dbReference>
<keyword evidence="2 10" id="KW-0963">Cytoplasm</keyword>
<gene>
    <name evidence="10" type="primary">nagZ</name>
    <name evidence="12" type="ordered locus">TASI_0792</name>
</gene>
<comment type="catalytic activity">
    <reaction evidence="1 10">
        <text>Hydrolysis of terminal non-reducing N-acetyl-D-hexosamine residues in N-acetyl-beta-D-hexosaminides.</text>
        <dbReference type="EC" id="3.2.1.52"/>
    </reaction>
</comment>
<feature type="binding site" evidence="10">
    <location>
        <position position="80"/>
    </location>
    <ligand>
        <name>substrate</name>
    </ligand>
</feature>
<keyword evidence="8 10" id="KW-0131">Cell cycle</keyword>
<dbReference type="RefSeq" id="WP_014111458.1">
    <property type="nucleotide sequence ID" value="NC_016043.1"/>
</dbReference>
<evidence type="ECO:0000256" key="9">
    <source>
        <dbReference type="ARBA" id="ARBA00023316"/>
    </source>
</evidence>
<feature type="active site" description="Nucleophile" evidence="10">
    <location>
        <position position="261"/>
    </location>
</feature>
<dbReference type="HAMAP" id="MF_00364">
    <property type="entry name" value="NagZ"/>
    <property type="match status" value="1"/>
</dbReference>
<evidence type="ECO:0000313" key="12">
    <source>
        <dbReference type="EMBL" id="AEP36562.1"/>
    </source>
</evidence>
<evidence type="ECO:0000259" key="11">
    <source>
        <dbReference type="Pfam" id="PF00933"/>
    </source>
</evidence>
<keyword evidence="4 10" id="KW-0378">Hydrolase</keyword>
<dbReference type="eggNOG" id="COG1472">
    <property type="taxonomic scope" value="Bacteria"/>
</dbReference>
<evidence type="ECO:0000256" key="3">
    <source>
        <dbReference type="ARBA" id="ARBA00022618"/>
    </source>
</evidence>
<name>G4QB21_TAYAM</name>
<feature type="binding site" evidence="10">
    <location>
        <position position="147"/>
    </location>
    <ligand>
        <name>substrate</name>
    </ligand>
</feature>
<dbReference type="GO" id="GO:0051301">
    <property type="term" value="P:cell division"/>
    <property type="evidence" value="ECO:0007669"/>
    <property type="project" value="UniProtKB-KW"/>
</dbReference>
<evidence type="ECO:0000256" key="1">
    <source>
        <dbReference type="ARBA" id="ARBA00001231"/>
    </source>
</evidence>